<protein>
    <submittedName>
        <fullName evidence="1">Uncharacterized protein</fullName>
    </submittedName>
</protein>
<dbReference type="EMBL" id="CP003355">
    <property type="protein sequence ID" value="AHD04703.1"/>
    <property type="molecule type" value="Genomic_DNA"/>
</dbReference>
<reference evidence="1 2" key="1">
    <citation type="journal article" date="2014" name="PLoS ONE">
        <title>How to Kill the Honey Bee Larva: Genomic Potential and Virulence Mechanisms of Paenibacillus larvae.</title>
        <authorList>
            <person name="Djukic M."/>
            <person name="Brzuszkiewicz E."/>
            <person name="Funfhaus A."/>
            <person name="Voss J."/>
            <person name="Gollnow K."/>
            <person name="Poppinga L."/>
            <person name="Liesegang H."/>
            <person name="Garcia-Gonzalez E."/>
            <person name="Genersch E."/>
            <person name="Daniel R."/>
        </authorList>
    </citation>
    <scope>NUCLEOTIDE SEQUENCE [LARGE SCALE GENOMIC DNA]</scope>
    <source>
        <strain evidence="1 2">DSM 25430</strain>
    </source>
</reference>
<name>V9W3H7_9BACL</name>
<accession>V9W3H7</accession>
<dbReference type="HOGENOM" id="CLU_2047345_0_0_9"/>
<dbReference type="KEGG" id="plv:ERIC2_c08700"/>
<gene>
    <name evidence="1" type="ORF">ERIC2_c08700</name>
</gene>
<keyword evidence="2" id="KW-1185">Reference proteome</keyword>
<evidence type="ECO:0000313" key="1">
    <source>
        <dbReference type="EMBL" id="AHD04703.1"/>
    </source>
</evidence>
<organism evidence="1 2">
    <name type="scientific">Paenibacillus larvae subsp. larvae DSM 25430</name>
    <dbReference type="NCBI Taxonomy" id="697284"/>
    <lineage>
        <taxon>Bacteria</taxon>
        <taxon>Bacillati</taxon>
        <taxon>Bacillota</taxon>
        <taxon>Bacilli</taxon>
        <taxon>Bacillales</taxon>
        <taxon>Paenibacillaceae</taxon>
        <taxon>Paenibacillus</taxon>
    </lineage>
</organism>
<sequence>MWSRSEHRGGIRMNEQYFANEDVYAVYDNKLQLAYVGKSYEEALKEYQKCKQDLKESPEDTVSGDEEVMLLKVLRGFYVYRHGFYVYEGPEYPPDPDYVQYGFRECVYEDKGDERDGNKG</sequence>
<proteinExistence type="predicted"/>
<evidence type="ECO:0000313" key="2">
    <source>
        <dbReference type="Proteomes" id="UP000029431"/>
    </source>
</evidence>
<dbReference type="Proteomes" id="UP000029431">
    <property type="component" value="Chromosome"/>
</dbReference>
<dbReference type="AlphaFoldDB" id="V9W3H7"/>